<dbReference type="EMBL" id="CM007383">
    <property type="protein sequence ID" value="ONK74180.1"/>
    <property type="molecule type" value="Genomic_DNA"/>
</dbReference>
<accession>A0A5P1FC93</accession>
<name>A0A5P1FC93_ASPOF</name>
<dbReference type="InterPro" id="IPR055566">
    <property type="entry name" value="ARM_LIN"/>
</dbReference>
<evidence type="ECO:0000313" key="3">
    <source>
        <dbReference type="EMBL" id="ONK74180.1"/>
    </source>
</evidence>
<dbReference type="Gramene" id="ONK74180">
    <property type="protein sequence ID" value="ONK74180"/>
    <property type="gene ID" value="A4U43_C03F3630"/>
</dbReference>
<keyword evidence="4" id="KW-1185">Reference proteome</keyword>
<evidence type="ECO:0000256" key="1">
    <source>
        <dbReference type="SAM" id="SignalP"/>
    </source>
</evidence>
<evidence type="ECO:0000259" key="2">
    <source>
        <dbReference type="Pfam" id="PF23628"/>
    </source>
</evidence>
<keyword evidence="1" id="KW-0732">Signal</keyword>
<proteinExistence type="predicted"/>
<dbReference type="PANTHER" id="PTHR47446:SF3">
    <property type="entry name" value="RING-TYPE E3 UBIQUITIN TRANSFERASE"/>
    <property type="match status" value="1"/>
</dbReference>
<dbReference type="PANTHER" id="PTHR47446">
    <property type="entry name" value="RING-TYPE E3 UBIQUITIN TRANSFERASE"/>
    <property type="match status" value="1"/>
</dbReference>
<protein>
    <recommendedName>
        <fullName evidence="2">Putative E3 ubiquitin-protein ligase LIN ARM-like domain-containing protein</fullName>
    </recommendedName>
</protein>
<dbReference type="InterPro" id="IPR052858">
    <property type="entry name" value="E3_ubiquitin-ligase_LIN"/>
</dbReference>
<dbReference type="Proteomes" id="UP000243459">
    <property type="component" value="Chromosome 3"/>
</dbReference>
<organism evidence="3 4">
    <name type="scientific">Asparagus officinalis</name>
    <name type="common">Garden asparagus</name>
    <dbReference type="NCBI Taxonomy" id="4686"/>
    <lineage>
        <taxon>Eukaryota</taxon>
        <taxon>Viridiplantae</taxon>
        <taxon>Streptophyta</taxon>
        <taxon>Embryophyta</taxon>
        <taxon>Tracheophyta</taxon>
        <taxon>Spermatophyta</taxon>
        <taxon>Magnoliopsida</taxon>
        <taxon>Liliopsida</taxon>
        <taxon>Asparagales</taxon>
        <taxon>Asparagaceae</taxon>
        <taxon>Asparagoideae</taxon>
        <taxon>Asparagus</taxon>
    </lineage>
</organism>
<dbReference type="AlphaFoldDB" id="A0A5P1FC93"/>
<evidence type="ECO:0000313" key="4">
    <source>
        <dbReference type="Proteomes" id="UP000243459"/>
    </source>
</evidence>
<gene>
    <name evidence="3" type="ORF">A4U43_C03F3630</name>
</gene>
<dbReference type="Pfam" id="PF23628">
    <property type="entry name" value="ARM_LIN_C"/>
    <property type="match status" value="1"/>
</dbReference>
<reference evidence="4" key="1">
    <citation type="journal article" date="2017" name="Nat. Commun.">
        <title>The asparagus genome sheds light on the origin and evolution of a young Y chromosome.</title>
        <authorList>
            <person name="Harkess A."/>
            <person name="Zhou J."/>
            <person name="Xu C."/>
            <person name="Bowers J.E."/>
            <person name="Van der Hulst R."/>
            <person name="Ayyampalayam S."/>
            <person name="Mercati F."/>
            <person name="Riccardi P."/>
            <person name="McKain M.R."/>
            <person name="Kakrana A."/>
            <person name="Tang H."/>
            <person name="Ray J."/>
            <person name="Groenendijk J."/>
            <person name="Arikit S."/>
            <person name="Mathioni S.M."/>
            <person name="Nakano M."/>
            <person name="Shan H."/>
            <person name="Telgmann-Rauber A."/>
            <person name="Kanno A."/>
            <person name="Yue Z."/>
            <person name="Chen H."/>
            <person name="Li W."/>
            <person name="Chen Y."/>
            <person name="Xu X."/>
            <person name="Zhang Y."/>
            <person name="Luo S."/>
            <person name="Chen H."/>
            <person name="Gao J."/>
            <person name="Mao Z."/>
            <person name="Pires J.C."/>
            <person name="Luo M."/>
            <person name="Kudrna D."/>
            <person name="Wing R.A."/>
            <person name="Meyers B.C."/>
            <person name="Yi K."/>
            <person name="Kong H."/>
            <person name="Lavrijsen P."/>
            <person name="Sunseri F."/>
            <person name="Falavigna A."/>
            <person name="Ye Y."/>
            <person name="Leebens-Mack J.H."/>
            <person name="Chen G."/>
        </authorList>
    </citation>
    <scope>NUCLEOTIDE SEQUENCE [LARGE SCALE GENOMIC DNA]</scope>
    <source>
        <strain evidence="4">cv. DH0086</strain>
    </source>
</reference>
<feature type="chain" id="PRO_5024385937" description="Putative E3 ubiquitin-protein ligase LIN ARM-like domain-containing protein" evidence="1">
    <location>
        <begin position="21"/>
        <end position="192"/>
    </location>
</feature>
<feature type="signal peptide" evidence="1">
    <location>
        <begin position="1"/>
        <end position="20"/>
    </location>
</feature>
<feature type="domain" description="Putative E3 ubiquitin-protein ligase LIN ARM-like" evidence="2">
    <location>
        <begin position="3"/>
        <end position="63"/>
    </location>
</feature>
<sequence>MGMVKSCLVAATWLIHMLSSLPQTGVKMIASRCLLDQFTEVLCSSRNFEEKILATLALKSFIEVLCSSRNFEEKILATLALKSFISDPVSGITHMEFLGYNDIPSVAKSFMFQTEFWSCTELFDIDCTSNGEVWDAGRRGLRPVQEIEEDVAFADSPDPHRPAEDVAFAVVRFFQRGGIVRNVVRWSIQNLL</sequence>